<dbReference type="EMBL" id="QJKJ01006649">
    <property type="protein sequence ID" value="RDX85965.1"/>
    <property type="molecule type" value="Genomic_DNA"/>
</dbReference>
<dbReference type="PANTHER" id="PTHR35046:SF9">
    <property type="entry name" value="RNA-DIRECTED DNA POLYMERASE"/>
    <property type="match status" value="1"/>
</dbReference>
<evidence type="ECO:0000313" key="3">
    <source>
        <dbReference type="Proteomes" id="UP000257109"/>
    </source>
</evidence>
<feature type="region of interest" description="Disordered" evidence="1">
    <location>
        <begin position="139"/>
        <end position="159"/>
    </location>
</feature>
<feature type="compositionally biased region" description="Low complexity" evidence="1">
    <location>
        <begin position="145"/>
        <end position="159"/>
    </location>
</feature>
<dbReference type="AlphaFoldDB" id="A0A371G608"/>
<evidence type="ECO:0000313" key="2">
    <source>
        <dbReference type="EMBL" id="RDX85965.1"/>
    </source>
</evidence>
<gene>
    <name evidence="2" type="ORF">CR513_32736</name>
</gene>
<dbReference type="Proteomes" id="UP000257109">
    <property type="component" value="Unassembled WGS sequence"/>
</dbReference>
<comment type="caution">
    <text evidence="2">The sequence shown here is derived from an EMBL/GenBank/DDBJ whole genome shotgun (WGS) entry which is preliminary data.</text>
</comment>
<proteinExistence type="predicted"/>
<protein>
    <submittedName>
        <fullName evidence="2">Uncharacterized protein</fullName>
    </submittedName>
</protein>
<sequence length="247" mass="27933">MDLLRTQIKESEEAIMAWFLHGFKRKIHDIVKLQNYRNLSELVHQVIKVEMQLRRRSASRKMYGGSSGWKGKEKENDMASREKSPKKGSEASIGRKELIPISTPLPPRASSIKCLRKGHIASQCHNRSVMIVKDVGEIESESSRGEGSTSNESESLSDGSHYEGDLLVFIIEMANVWILLELGHACGSYGFINKRDDAYHVANLFFKEVLRLHGVPKTIPFLENPLGKLDTKLPFSTTCQPPNKWLN</sequence>
<feature type="compositionally biased region" description="Basic and acidic residues" evidence="1">
    <location>
        <begin position="70"/>
        <end position="98"/>
    </location>
</feature>
<keyword evidence="3" id="KW-1185">Reference proteome</keyword>
<dbReference type="PANTHER" id="PTHR35046">
    <property type="entry name" value="ZINC KNUCKLE (CCHC-TYPE) FAMILY PROTEIN"/>
    <property type="match status" value="1"/>
</dbReference>
<feature type="region of interest" description="Disordered" evidence="1">
    <location>
        <begin position="57"/>
        <end position="104"/>
    </location>
</feature>
<organism evidence="2 3">
    <name type="scientific">Mucuna pruriens</name>
    <name type="common">Velvet bean</name>
    <name type="synonym">Dolichos pruriens</name>
    <dbReference type="NCBI Taxonomy" id="157652"/>
    <lineage>
        <taxon>Eukaryota</taxon>
        <taxon>Viridiplantae</taxon>
        <taxon>Streptophyta</taxon>
        <taxon>Embryophyta</taxon>
        <taxon>Tracheophyta</taxon>
        <taxon>Spermatophyta</taxon>
        <taxon>Magnoliopsida</taxon>
        <taxon>eudicotyledons</taxon>
        <taxon>Gunneridae</taxon>
        <taxon>Pentapetalae</taxon>
        <taxon>rosids</taxon>
        <taxon>fabids</taxon>
        <taxon>Fabales</taxon>
        <taxon>Fabaceae</taxon>
        <taxon>Papilionoideae</taxon>
        <taxon>50 kb inversion clade</taxon>
        <taxon>NPAAA clade</taxon>
        <taxon>indigoferoid/millettioid clade</taxon>
        <taxon>Phaseoleae</taxon>
        <taxon>Mucuna</taxon>
    </lineage>
</organism>
<reference evidence="2" key="1">
    <citation type="submission" date="2018-05" db="EMBL/GenBank/DDBJ databases">
        <title>Draft genome of Mucuna pruriens seed.</title>
        <authorList>
            <person name="Nnadi N.E."/>
            <person name="Vos R."/>
            <person name="Hasami M.H."/>
            <person name="Devisetty U.K."/>
            <person name="Aguiy J.C."/>
        </authorList>
    </citation>
    <scope>NUCLEOTIDE SEQUENCE [LARGE SCALE GENOMIC DNA]</scope>
    <source>
        <strain evidence="2">JCA_2017</strain>
    </source>
</reference>
<accession>A0A371G608</accession>
<evidence type="ECO:0000256" key="1">
    <source>
        <dbReference type="SAM" id="MobiDB-lite"/>
    </source>
</evidence>
<name>A0A371G608_MUCPR</name>
<feature type="non-terminal residue" evidence="2">
    <location>
        <position position="1"/>
    </location>
</feature>